<protein>
    <submittedName>
        <fullName evidence="1">Uncharacterized protein</fullName>
    </submittedName>
</protein>
<gene>
    <name evidence="1" type="ORF">QWY31_04855</name>
</gene>
<keyword evidence="2" id="KW-1185">Reference proteome</keyword>
<accession>A0ABT8F2Z1</accession>
<organism evidence="1 2">
    <name type="scientific">Shiella aurantiaca</name>
    <dbReference type="NCBI Taxonomy" id="3058365"/>
    <lineage>
        <taxon>Bacteria</taxon>
        <taxon>Pseudomonadati</taxon>
        <taxon>Bacteroidota</taxon>
        <taxon>Cytophagia</taxon>
        <taxon>Cytophagales</taxon>
        <taxon>Shiellaceae</taxon>
        <taxon>Shiella</taxon>
    </lineage>
</organism>
<comment type="caution">
    <text evidence="1">The sequence shown here is derived from an EMBL/GenBank/DDBJ whole genome shotgun (WGS) entry which is preliminary data.</text>
</comment>
<reference evidence="1" key="1">
    <citation type="submission" date="2023-06" db="EMBL/GenBank/DDBJ databases">
        <title>Cytophagales bacterium Strain LB-30, isolated from soil.</title>
        <authorList>
            <person name="Liu B."/>
        </authorList>
    </citation>
    <scope>NUCLEOTIDE SEQUENCE</scope>
    <source>
        <strain evidence="1">LB-30</strain>
    </source>
</reference>
<name>A0ABT8F2Z1_9BACT</name>
<dbReference type="Proteomes" id="UP001168552">
    <property type="component" value="Unassembled WGS sequence"/>
</dbReference>
<evidence type="ECO:0000313" key="2">
    <source>
        <dbReference type="Proteomes" id="UP001168552"/>
    </source>
</evidence>
<sequence length="226" mass="26462">MNRNFATQFTQVIPFENCIPYLYRYEDEHWIEDFFNNGNLFISSFKNYKKYDDNQLGDKHEGGSINIVNGNNGKQVTTYTNVGFNEYSFCTSTVLDDDLKKTFSRDSVFRIKDPLNFMIEIANSIPRIQSVIFGNCLYLNNRIISNSIPSALSIEDLKDDEDPNKVSFEKMLNAASPSLTRHRFFLKHTDYQHQSEYRMLWSVDRDVDQGIVLHCPEARQFCERIK</sequence>
<proteinExistence type="predicted"/>
<dbReference type="RefSeq" id="WP_320003344.1">
    <property type="nucleotide sequence ID" value="NZ_JAUHJS010000002.1"/>
</dbReference>
<evidence type="ECO:0000313" key="1">
    <source>
        <dbReference type="EMBL" id="MDN4164818.1"/>
    </source>
</evidence>
<dbReference type="EMBL" id="JAUHJS010000002">
    <property type="protein sequence ID" value="MDN4164818.1"/>
    <property type="molecule type" value="Genomic_DNA"/>
</dbReference>